<protein>
    <recommendedName>
        <fullName evidence="10">Cytidylate kinase</fullName>
        <shortName evidence="10">CK</shortName>
        <ecNumber evidence="10">2.7.4.25</ecNumber>
    </recommendedName>
    <alternativeName>
        <fullName evidence="10">Cytidine monophosphate kinase</fullName>
        <shortName evidence="10">CMP kinase</shortName>
    </alternativeName>
</protein>
<evidence type="ECO:0000256" key="1">
    <source>
        <dbReference type="ARBA" id="ARBA00004496"/>
    </source>
</evidence>
<dbReference type="PANTHER" id="PTHR21299:SF2">
    <property type="entry name" value="CYTIDYLATE KINASE"/>
    <property type="match status" value="1"/>
</dbReference>
<evidence type="ECO:0000256" key="3">
    <source>
        <dbReference type="ARBA" id="ARBA00022490"/>
    </source>
</evidence>
<dbReference type="CDD" id="cd02020">
    <property type="entry name" value="CMPK"/>
    <property type="match status" value="1"/>
</dbReference>
<feature type="binding site" evidence="10">
    <location>
        <begin position="11"/>
        <end position="19"/>
    </location>
    <ligand>
        <name>ATP</name>
        <dbReference type="ChEBI" id="CHEBI:30616"/>
    </ligand>
</feature>
<evidence type="ECO:0000259" key="11">
    <source>
        <dbReference type="Pfam" id="PF02224"/>
    </source>
</evidence>
<keyword evidence="3 10" id="KW-0963">Cytoplasm</keyword>
<comment type="subcellular location">
    <subcellularLocation>
        <location evidence="1 10">Cytoplasm</location>
    </subcellularLocation>
</comment>
<name>A0A0A6PGJ3_9GAMM</name>
<dbReference type="InterPro" id="IPR003136">
    <property type="entry name" value="Cytidylate_kin"/>
</dbReference>
<dbReference type="EMBL" id="JSZA02000264">
    <property type="protein sequence ID" value="KHD09399.1"/>
    <property type="molecule type" value="Genomic_DNA"/>
</dbReference>
<dbReference type="Pfam" id="PF02224">
    <property type="entry name" value="Cytidylate_kin"/>
    <property type="match status" value="1"/>
</dbReference>
<dbReference type="EC" id="2.7.4.25" evidence="10"/>
<gene>
    <name evidence="10" type="primary">cmk</name>
    <name evidence="12" type="ORF">PN36_31900</name>
</gene>
<evidence type="ECO:0000256" key="4">
    <source>
        <dbReference type="ARBA" id="ARBA00022679"/>
    </source>
</evidence>
<dbReference type="InterPro" id="IPR027417">
    <property type="entry name" value="P-loop_NTPase"/>
</dbReference>
<reference evidence="12 13" key="1">
    <citation type="journal article" date="2016" name="Front. Microbiol.">
        <title>Single-Cell (Meta-)Genomics of a Dimorphic Candidatus Thiomargarita nelsonii Reveals Genomic Plasticity.</title>
        <authorList>
            <person name="Flood B.E."/>
            <person name="Fliss P."/>
            <person name="Jones D.S."/>
            <person name="Dick G.J."/>
            <person name="Jain S."/>
            <person name="Kaster A.K."/>
            <person name="Winkel M."/>
            <person name="Mussmann M."/>
            <person name="Bailey J."/>
        </authorList>
    </citation>
    <scope>NUCLEOTIDE SEQUENCE [LARGE SCALE GENOMIC DNA]</scope>
    <source>
        <strain evidence="12">Hydrate Ridge</strain>
    </source>
</reference>
<dbReference type="SUPFAM" id="SSF52540">
    <property type="entry name" value="P-loop containing nucleoside triphosphate hydrolases"/>
    <property type="match status" value="1"/>
</dbReference>
<dbReference type="InterPro" id="IPR011994">
    <property type="entry name" value="Cytidylate_kinase_dom"/>
</dbReference>
<evidence type="ECO:0000256" key="5">
    <source>
        <dbReference type="ARBA" id="ARBA00022741"/>
    </source>
</evidence>
<evidence type="ECO:0000256" key="7">
    <source>
        <dbReference type="ARBA" id="ARBA00022840"/>
    </source>
</evidence>
<evidence type="ECO:0000256" key="2">
    <source>
        <dbReference type="ARBA" id="ARBA00009427"/>
    </source>
</evidence>
<keyword evidence="7 10" id="KW-0067">ATP-binding</keyword>
<evidence type="ECO:0000256" key="9">
    <source>
        <dbReference type="ARBA" id="ARBA00048478"/>
    </source>
</evidence>
<proteinExistence type="inferred from homology"/>
<dbReference type="FunFam" id="3.40.50.300:FF:000262">
    <property type="entry name" value="Cytidylate kinase"/>
    <property type="match status" value="1"/>
</dbReference>
<keyword evidence="6 10" id="KW-0418">Kinase</keyword>
<dbReference type="Gene3D" id="3.40.50.300">
    <property type="entry name" value="P-loop containing nucleotide triphosphate hydrolases"/>
    <property type="match status" value="1"/>
</dbReference>
<comment type="catalytic activity">
    <reaction evidence="8 10">
        <text>dCMP + ATP = dCDP + ADP</text>
        <dbReference type="Rhea" id="RHEA:25094"/>
        <dbReference type="ChEBI" id="CHEBI:30616"/>
        <dbReference type="ChEBI" id="CHEBI:57566"/>
        <dbReference type="ChEBI" id="CHEBI:58593"/>
        <dbReference type="ChEBI" id="CHEBI:456216"/>
        <dbReference type="EC" id="2.7.4.25"/>
    </reaction>
</comment>
<dbReference type="GO" id="GO:0005524">
    <property type="term" value="F:ATP binding"/>
    <property type="evidence" value="ECO:0007669"/>
    <property type="project" value="UniProtKB-UniRule"/>
</dbReference>
<evidence type="ECO:0000256" key="6">
    <source>
        <dbReference type="ARBA" id="ARBA00022777"/>
    </source>
</evidence>
<dbReference type="GO" id="GO:0006220">
    <property type="term" value="P:pyrimidine nucleotide metabolic process"/>
    <property type="evidence" value="ECO:0007669"/>
    <property type="project" value="UniProtKB-UniRule"/>
</dbReference>
<evidence type="ECO:0000256" key="10">
    <source>
        <dbReference type="HAMAP-Rule" id="MF_00238"/>
    </source>
</evidence>
<dbReference type="AlphaFoldDB" id="A0A0A6PGJ3"/>
<evidence type="ECO:0000313" key="13">
    <source>
        <dbReference type="Proteomes" id="UP000030428"/>
    </source>
</evidence>
<organism evidence="12 13">
    <name type="scientific">Candidatus Thiomargarita nelsonii</name>
    <dbReference type="NCBI Taxonomy" id="1003181"/>
    <lineage>
        <taxon>Bacteria</taxon>
        <taxon>Pseudomonadati</taxon>
        <taxon>Pseudomonadota</taxon>
        <taxon>Gammaproteobacteria</taxon>
        <taxon>Thiotrichales</taxon>
        <taxon>Thiotrichaceae</taxon>
        <taxon>Thiomargarita</taxon>
    </lineage>
</organism>
<feature type="domain" description="Cytidylate kinase" evidence="11">
    <location>
        <begin position="7"/>
        <end position="218"/>
    </location>
</feature>
<comment type="similarity">
    <text evidence="2 10">Belongs to the cytidylate kinase family. Type 1 subfamily.</text>
</comment>
<dbReference type="GO" id="GO:0036431">
    <property type="term" value="F:dCMP kinase activity"/>
    <property type="evidence" value="ECO:0007669"/>
    <property type="project" value="InterPro"/>
</dbReference>
<dbReference type="GO" id="GO:0005829">
    <property type="term" value="C:cytosol"/>
    <property type="evidence" value="ECO:0007669"/>
    <property type="project" value="TreeGrafter"/>
</dbReference>
<dbReference type="Proteomes" id="UP000030428">
    <property type="component" value="Unassembled WGS sequence"/>
</dbReference>
<evidence type="ECO:0000313" key="12">
    <source>
        <dbReference type="EMBL" id="KHD09399.1"/>
    </source>
</evidence>
<keyword evidence="13" id="KW-1185">Reference proteome</keyword>
<keyword evidence="5 10" id="KW-0547">Nucleotide-binding</keyword>
<dbReference type="NCBIfam" id="TIGR00017">
    <property type="entry name" value="cmk"/>
    <property type="match status" value="1"/>
</dbReference>
<dbReference type="PANTHER" id="PTHR21299">
    <property type="entry name" value="CYTIDYLATE KINASE/PANTOATE-BETA-ALANINE LIGASE"/>
    <property type="match status" value="1"/>
</dbReference>
<dbReference type="HAMAP" id="MF_00238">
    <property type="entry name" value="Cytidyl_kinase_type1"/>
    <property type="match status" value="1"/>
</dbReference>
<accession>A0A0A6PGJ3</accession>
<keyword evidence="4 10" id="KW-0808">Transferase</keyword>
<evidence type="ECO:0000256" key="8">
    <source>
        <dbReference type="ARBA" id="ARBA00047615"/>
    </source>
</evidence>
<dbReference type="GO" id="GO:0036430">
    <property type="term" value="F:CMP kinase activity"/>
    <property type="evidence" value="ECO:0007669"/>
    <property type="project" value="RHEA"/>
</dbReference>
<dbReference type="GO" id="GO:0015949">
    <property type="term" value="P:nucleobase-containing small molecule interconversion"/>
    <property type="evidence" value="ECO:0007669"/>
    <property type="project" value="TreeGrafter"/>
</dbReference>
<comment type="catalytic activity">
    <reaction evidence="9 10">
        <text>CMP + ATP = CDP + ADP</text>
        <dbReference type="Rhea" id="RHEA:11600"/>
        <dbReference type="ChEBI" id="CHEBI:30616"/>
        <dbReference type="ChEBI" id="CHEBI:58069"/>
        <dbReference type="ChEBI" id="CHEBI:60377"/>
        <dbReference type="ChEBI" id="CHEBI:456216"/>
        <dbReference type="EC" id="2.7.4.25"/>
    </reaction>
</comment>
<sequence length="220" mass="23825">MTNIPVITIDGPSGAGKGTVSQRVAKHLGWHTLDSGAMYRVLALAAYQHDIALKNETALANLATDLKVHFEPLSSGTQVILEGQDVSREIRTESCGAAASQIATLPAIRQALLVRQRAFRQTPGLVADGRDMGTVVFPDASHKVFLTASCEERANRRYKQLKEKGIDAKLADIVIEITQRDKRDRTRTIAPLTAAQDAQVIDTTGISIEKVVASILDKKS</sequence>
<comment type="caution">
    <text evidence="12">The sequence shown here is derived from an EMBL/GenBank/DDBJ whole genome shotgun (WGS) entry which is preliminary data.</text>
</comment>